<dbReference type="EC" id="2.1.2.11" evidence="7"/>
<dbReference type="Pfam" id="PF02548">
    <property type="entry name" value="Pantoate_transf"/>
    <property type="match status" value="1"/>
</dbReference>
<evidence type="ECO:0000256" key="7">
    <source>
        <dbReference type="HAMAP-Rule" id="MF_00156"/>
    </source>
</evidence>
<comment type="catalytic activity">
    <reaction evidence="7">
        <text>(6R)-5,10-methylene-5,6,7,8-tetrahydrofolate + 3-methyl-2-oxobutanoate + H2O = 2-dehydropantoate + (6S)-5,6,7,8-tetrahydrofolate</text>
        <dbReference type="Rhea" id="RHEA:11824"/>
        <dbReference type="ChEBI" id="CHEBI:11561"/>
        <dbReference type="ChEBI" id="CHEBI:11851"/>
        <dbReference type="ChEBI" id="CHEBI:15377"/>
        <dbReference type="ChEBI" id="CHEBI:15636"/>
        <dbReference type="ChEBI" id="CHEBI:57453"/>
        <dbReference type="EC" id="2.1.2.11"/>
    </reaction>
</comment>
<dbReference type="FunFam" id="3.20.20.60:FF:000003">
    <property type="entry name" value="3-methyl-2-oxobutanoate hydroxymethyltransferase"/>
    <property type="match status" value="1"/>
</dbReference>
<gene>
    <name evidence="7 9" type="primary">panB</name>
    <name evidence="9" type="ORF">BN1051_01174</name>
</gene>
<reference evidence="9" key="1">
    <citation type="submission" date="2014-07" db="EMBL/GenBank/DDBJ databases">
        <authorList>
            <person name="Urmite Genomes Urmite Genomes"/>
        </authorList>
    </citation>
    <scope>NUCLEOTIDE SEQUENCE</scope>
    <source>
        <strain evidence="9">11W110_air</strain>
    </source>
</reference>
<feature type="binding site" evidence="7">
    <location>
        <position position="148"/>
    </location>
    <ligand>
        <name>Mg(2+)</name>
        <dbReference type="ChEBI" id="CHEBI:18420"/>
    </ligand>
</feature>
<keyword evidence="7" id="KW-0460">Magnesium</keyword>
<feature type="binding site" evidence="7">
    <location>
        <position position="178"/>
    </location>
    <ligand>
        <name>3-methyl-2-oxobutanoate</name>
        <dbReference type="ChEBI" id="CHEBI:11851"/>
    </ligand>
</feature>
<comment type="function">
    <text evidence="6 7">Catalyzes the reversible reaction in which hydroxymethyl group from 5,10-methylenetetrahydrofolate is transferred onto alpha-ketoisovalerate to form ketopantoate.</text>
</comment>
<feature type="binding site" evidence="7">
    <location>
        <position position="109"/>
    </location>
    <ligand>
        <name>Mg(2+)</name>
        <dbReference type="ChEBI" id="CHEBI:18420"/>
    </ligand>
</feature>
<dbReference type="CDD" id="cd06557">
    <property type="entry name" value="KPHMT-like"/>
    <property type="match status" value="1"/>
</dbReference>
<feature type="compositionally biased region" description="Low complexity" evidence="8">
    <location>
        <begin position="30"/>
        <end position="60"/>
    </location>
</feature>
<accession>A0A078MNH8</accession>
<feature type="binding site" evidence="7">
    <location>
        <position position="148"/>
    </location>
    <ligand>
        <name>3-methyl-2-oxobutanoate</name>
        <dbReference type="ChEBI" id="CHEBI:11851"/>
    </ligand>
</feature>
<dbReference type="GO" id="GO:0000287">
    <property type="term" value="F:magnesium ion binding"/>
    <property type="evidence" value="ECO:0007669"/>
    <property type="project" value="TreeGrafter"/>
</dbReference>
<evidence type="ECO:0000256" key="5">
    <source>
        <dbReference type="ARBA" id="ARBA00022679"/>
    </source>
</evidence>
<dbReference type="SUPFAM" id="SSF51621">
    <property type="entry name" value="Phosphoenolpyruvate/pyruvate domain"/>
    <property type="match status" value="1"/>
</dbReference>
<dbReference type="GO" id="GO:0005737">
    <property type="term" value="C:cytoplasm"/>
    <property type="evidence" value="ECO:0007669"/>
    <property type="project" value="UniProtKB-SubCell"/>
</dbReference>
<evidence type="ECO:0000256" key="1">
    <source>
        <dbReference type="ARBA" id="ARBA00005033"/>
    </source>
</evidence>
<dbReference type="PANTHER" id="PTHR20881:SF0">
    <property type="entry name" value="3-METHYL-2-OXOBUTANOATE HYDROXYMETHYLTRANSFERASE"/>
    <property type="match status" value="1"/>
</dbReference>
<keyword evidence="5 7" id="KW-0808">Transferase</keyword>
<proteinExistence type="inferred from homology"/>
<evidence type="ECO:0000256" key="8">
    <source>
        <dbReference type="SAM" id="MobiDB-lite"/>
    </source>
</evidence>
<feature type="binding site" evidence="7">
    <location>
        <position position="180"/>
    </location>
    <ligand>
        <name>Mg(2+)</name>
        <dbReference type="ChEBI" id="CHEBI:18420"/>
    </ligand>
</feature>
<sequence>MLNLSSLYRRDRPDHAAGSRGDRRLHRAKAAGASRAARLGSMSSQEQPAPYSGAQGAPAGSAAAPRRVRTFHLQQIKDSGGRFAMLTSYDQYTAGIFDAAGIEVLLVGDSAANNVMGHATTLPITLDEMLVFCRAVTAGASRALVVADLPFGSYEVSPAQAIGSSVRLMKEGLVHAVKMEGGRHYAGHVRAMTAAGIPVMAHVGFTPQSEHSLGGYRVQGRGDAAQQVIDDAVALAEAGAFCVLMEMVPADVAAAVDAAVPVPTIGIGAGNATTGQVLVWQDMAGMGGGRTPRFVKQFADVRTLLTDAARSYADEVRSGTFPGPEHSF</sequence>
<keyword evidence="9" id="KW-0489">Methyltransferase</keyword>
<evidence type="ECO:0000256" key="2">
    <source>
        <dbReference type="ARBA" id="ARBA00008676"/>
    </source>
</evidence>
<evidence type="ECO:0000256" key="6">
    <source>
        <dbReference type="ARBA" id="ARBA00056497"/>
    </source>
</evidence>
<dbReference type="GO" id="GO:0015940">
    <property type="term" value="P:pantothenate biosynthetic process"/>
    <property type="evidence" value="ECO:0007669"/>
    <property type="project" value="UniProtKB-UniRule"/>
</dbReference>
<dbReference type="NCBIfam" id="TIGR00222">
    <property type="entry name" value="panB"/>
    <property type="match status" value="1"/>
</dbReference>
<dbReference type="AlphaFoldDB" id="A0A078MNH8"/>
<dbReference type="EMBL" id="LN483070">
    <property type="protein sequence ID" value="CEA07850.1"/>
    <property type="molecule type" value="Genomic_DNA"/>
</dbReference>
<keyword evidence="7" id="KW-0479">Metal-binding</keyword>
<dbReference type="InterPro" id="IPR040442">
    <property type="entry name" value="Pyrv_kinase-like_dom_sf"/>
</dbReference>
<dbReference type="UniPathway" id="UPA00028">
    <property type="reaction ID" value="UER00003"/>
</dbReference>
<dbReference type="InterPro" id="IPR015813">
    <property type="entry name" value="Pyrv/PenolPyrv_kinase-like_dom"/>
</dbReference>
<comment type="similarity">
    <text evidence="2 7">Belongs to the PanB family.</text>
</comment>
<comment type="cofactor">
    <cofactor evidence="7">
        <name>Mg(2+)</name>
        <dbReference type="ChEBI" id="CHEBI:18420"/>
    </cofactor>
    <text evidence="7">Binds 1 Mg(2+) ion per subunit.</text>
</comment>
<comment type="pathway">
    <text evidence="1 7">Cofactor biosynthesis; (R)-pantothenate biosynthesis; (R)-pantoate from 3-methyl-2-oxobutanoate: step 1/2.</text>
</comment>
<dbReference type="GO" id="GO:0032259">
    <property type="term" value="P:methylation"/>
    <property type="evidence" value="ECO:0007669"/>
    <property type="project" value="UniProtKB-KW"/>
</dbReference>
<comment type="subcellular location">
    <subcellularLocation>
        <location evidence="7">Cytoplasm</location>
    </subcellularLocation>
</comment>
<keyword evidence="4 7" id="KW-0566">Pantothenate biosynthesis</keyword>
<dbReference type="Gene3D" id="3.20.20.60">
    <property type="entry name" value="Phosphoenolpyruvate-binding domains"/>
    <property type="match status" value="1"/>
</dbReference>
<feature type="region of interest" description="Disordered" evidence="8">
    <location>
        <begin position="1"/>
        <end position="60"/>
    </location>
</feature>
<dbReference type="PATRIC" id="fig|1461584.3.peg.1166"/>
<feature type="compositionally biased region" description="Basic and acidic residues" evidence="8">
    <location>
        <begin position="8"/>
        <end position="22"/>
    </location>
</feature>
<keyword evidence="7" id="KW-0963">Cytoplasm</keyword>
<dbReference type="GO" id="GO:0008168">
    <property type="term" value="F:methyltransferase activity"/>
    <property type="evidence" value="ECO:0007669"/>
    <property type="project" value="UniProtKB-KW"/>
</dbReference>
<evidence type="ECO:0000256" key="4">
    <source>
        <dbReference type="ARBA" id="ARBA00022655"/>
    </source>
</evidence>
<evidence type="ECO:0000313" key="9">
    <source>
        <dbReference type="EMBL" id="CEA07850.1"/>
    </source>
</evidence>
<dbReference type="NCBIfam" id="NF001452">
    <property type="entry name" value="PRK00311.1"/>
    <property type="match status" value="1"/>
</dbReference>
<feature type="binding site" evidence="7">
    <location>
        <begin position="109"/>
        <end position="110"/>
    </location>
    <ligand>
        <name>3-methyl-2-oxobutanoate</name>
        <dbReference type="ChEBI" id="CHEBI:11851"/>
    </ligand>
</feature>
<name>A0A078MNH8_9MICC</name>
<dbReference type="InterPro" id="IPR003700">
    <property type="entry name" value="Pantoate_hydroxy_MeTrfase"/>
</dbReference>
<dbReference type="GO" id="GO:0003864">
    <property type="term" value="F:3-methyl-2-oxobutanoate hydroxymethyltransferase activity"/>
    <property type="evidence" value="ECO:0007669"/>
    <property type="project" value="UniProtKB-UniRule"/>
</dbReference>
<dbReference type="HAMAP" id="MF_00156">
    <property type="entry name" value="PanB"/>
    <property type="match status" value="1"/>
</dbReference>
<protein>
    <recommendedName>
        <fullName evidence="7">3-methyl-2-oxobutanoate hydroxymethyltransferase</fullName>
        <ecNumber evidence="7">2.1.2.11</ecNumber>
    </recommendedName>
    <alternativeName>
        <fullName evidence="7">Ketopantoate hydroxymethyltransferase</fullName>
        <shortName evidence="7">KPHMT</shortName>
    </alternativeName>
</protein>
<dbReference type="PANTHER" id="PTHR20881">
    <property type="entry name" value="3-METHYL-2-OXOBUTANOATE HYDROXYMETHYLTRANSFERASE"/>
    <property type="match status" value="1"/>
</dbReference>
<feature type="active site" description="Proton acceptor" evidence="7">
    <location>
        <position position="246"/>
    </location>
</feature>
<organism evidence="9">
    <name type="scientific">Arthrobacter saudimassiliensis</name>
    <dbReference type="NCBI Taxonomy" id="1461584"/>
    <lineage>
        <taxon>Bacteria</taxon>
        <taxon>Bacillati</taxon>
        <taxon>Actinomycetota</taxon>
        <taxon>Actinomycetes</taxon>
        <taxon>Micrococcales</taxon>
        <taxon>Micrococcaceae</taxon>
        <taxon>Arthrobacter</taxon>
    </lineage>
</organism>
<evidence type="ECO:0000256" key="3">
    <source>
        <dbReference type="ARBA" id="ARBA00011424"/>
    </source>
</evidence>
<comment type="subunit">
    <text evidence="3 7">Homodecamer; pentamer of dimers.</text>
</comment>